<protein>
    <submittedName>
        <fullName evidence="1">Uncharacterized protein</fullName>
    </submittedName>
</protein>
<sequence length="84" mass="9772">MLLVLPRGEKQEDETVCRCMVVYARKVAQLRNGRRVIPYEWLLKWGTNGMEDKSRYGMAPSMGNRMGVKRFMMTYHVGACIGLW</sequence>
<reference evidence="2" key="1">
    <citation type="journal article" date="2015" name="Nat. Plants">
        <title>Genome expansion of Arabis alpina linked with retrotransposition and reduced symmetric DNA methylation.</title>
        <authorList>
            <person name="Willing E.M."/>
            <person name="Rawat V."/>
            <person name="Mandakova T."/>
            <person name="Maumus F."/>
            <person name="James G.V."/>
            <person name="Nordstroem K.J."/>
            <person name="Becker C."/>
            <person name="Warthmann N."/>
            <person name="Chica C."/>
            <person name="Szarzynska B."/>
            <person name="Zytnicki M."/>
            <person name="Albani M.C."/>
            <person name="Kiefer C."/>
            <person name="Bergonzi S."/>
            <person name="Castaings L."/>
            <person name="Mateos J.L."/>
            <person name="Berns M.C."/>
            <person name="Bujdoso N."/>
            <person name="Piofczyk T."/>
            <person name="de Lorenzo L."/>
            <person name="Barrero-Sicilia C."/>
            <person name="Mateos I."/>
            <person name="Piednoel M."/>
            <person name="Hagmann J."/>
            <person name="Chen-Min-Tao R."/>
            <person name="Iglesias-Fernandez R."/>
            <person name="Schuster S.C."/>
            <person name="Alonso-Blanco C."/>
            <person name="Roudier F."/>
            <person name="Carbonero P."/>
            <person name="Paz-Ares J."/>
            <person name="Davis S.J."/>
            <person name="Pecinka A."/>
            <person name="Quesneville H."/>
            <person name="Colot V."/>
            <person name="Lysak M.A."/>
            <person name="Weigel D."/>
            <person name="Coupland G."/>
            <person name="Schneeberger K."/>
        </authorList>
    </citation>
    <scope>NUCLEOTIDE SEQUENCE [LARGE SCALE GENOMIC DNA]</scope>
    <source>
        <strain evidence="2">cv. Pajares</strain>
    </source>
</reference>
<keyword evidence="2" id="KW-1185">Reference proteome</keyword>
<dbReference type="Proteomes" id="UP000029120">
    <property type="component" value="Chromosome 1"/>
</dbReference>
<accession>A0A087HNG4</accession>
<proteinExistence type="predicted"/>
<dbReference type="AlphaFoldDB" id="A0A087HNG4"/>
<name>A0A087HNG4_ARAAL</name>
<dbReference type="EMBL" id="CM002869">
    <property type="protein sequence ID" value="KFK43666.1"/>
    <property type="molecule type" value="Genomic_DNA"/>
</dbReference>
<dbReference type="Gramene" id="KFK43666">
    <property type="protein sequence ID" value="KFK43666"/>
    <property type="gene ID" value="AALP_AA1G157200"/>
</dbReference>
<gene>
    <name evidence="1" type="ordered locus">AALP_Aa1g157200</name>
</gene>
<organism evidence="1 2">
    <name type="scientific">Arabis alpina</name>
    <name type="common">Alpine rock-cress</name>
    <dbReference type="NCBI Taxonomy" id="50452"/>
    <lineage>
        <taxon>Eukaryota</taxon>
        <taxon>Viridiplantae</taxon>
        <taxon>Streptophyta</taxon>
        <taxon>Embryophyta</taxon>
        <taxon>Tracheophyta</taxon>
        <taxon>Spermatophyta</taxon>
        <taxon>Magnoliopsida</taxon>
        <taxon>eudicotyledons</taxon>
        <taxon>Gunneridae</taxon>
        <taxon>Pentapetalae</taxon>
        <taxon>rosids</taxon>
        <taxon>malvids</taxon>
        <taxon>Brassicales</taxon>
        <taxon>Brassicaceae</taxon>
        <taxon>Arabideae</taxon>
        <taxon>Arabis</taxon>
    </lineage>
</organism>
<evidence type="ECO:0000313" key="1">
    <source>
        <dbReference type="EMBL" id="KFK43666.1"/>
    </source>
</evidence>
<evidence type="ECO:0000313" key="2">
    <source>
        <dbReference type="Proteomes" id="UP000029120"/>
    </source>
</evidence>